<sequence>MSSTSATLQDVASVDDFLNVAATETVPLFEHLEFEFLLEYDVFAPASRGRTRVHQPPDLFRGFLHCYYKDIYGTRPVARELQHGLVWYYCGLDKPPSRDTIERFLTDLEHVIDDVFDILVERWYFLHVRDECDSIIRFVPSDCDCWLAENAGDGKEEPATSRK</sequence>
<organism evidence="1 2">
    <name type="scientific">Natronococcus amylolyticus DSM 10524</name>
    <dbReference type="NCBI Taxonomy" id="1227497"/>
    <lineage>
        <taxon>Archaea</taxon>
        <taxon>Methanobacteriati</taxon>
        <taxon>Methanobacteriota</taxon>
        <taxon>Stenosarchaea group</taxon>
        <taxon>Halobacteria</taxon>
        <taxon>Halobacteriales</taxon>
        <taxon>Natrialbaceae</taxon>
        <taxon>Natronococcus</taxon>
    </lineage>
</organism>
<protein>
    <submittedName>
        <fullName evidence="1">ISH11-type transposase ISHwa14</fullName>
    </submittedName>
</protein>
<accession>L9X1Y3</accession>
<dbReference type="AlphaFoldDB" id="L9X1Y3"/>
<comment type="caution">
    <text evidence="1">The sequence shown here is derived from an EMBL/GenBank/DDBJ whole genome shotgun (WGS) entry which is preliminary data.</text>
</comment>
<dbReference type="eggNOG" id="arCOG04442">
    <property type="taxonomic scope" value="Archaea"/>
</dbReference>
<proteinExistence type="predicted"/>
<dbReference type="EMBL" id="AOIB01000030">
    <property type="protein sequence ID" value="ELY55612.1"/>
    <property type="molecule type" value="Genomic_DNA"/>
</dbReference>
<reference evidence="1 2" key="1">
    <citation type="journal article" date="2014" name="PLoS Genet.">
        <title>Phylogenetically driven sequencing of extremely halophilic archaea reveals strategies for static and dynamic osmo-response.</title>
        <authorList>
            <person name="Becker E.A."/>
            <person name="Seitzer P.M."/>
            <person name="Tritt A."/>
            <person name="Larsen D."/>
            <person name="Krusor M."/>
            <person name="Yao A.I."/>
            <person name="Wu D."/>
            <person name="Madern D."/>
            <person name="Eisen J.A."/>
            <person name="Darling A.E."/>
            <person name="Facciotti M.T."/>
        </authorList>
    </citation>
    <scope>NUCLEOTIDE SEQUENCE [LARGE SCALE GENOMIC DNA]</scope>
    <source>
        <strain evidence="1 2">DSM 10524</strain>
    </source>
</reference>
<name>L9X1Y3_9EURY</name>
<keyword evidence="2" id="KW-1185">Reference proteome</keyword>
<evidence type="ECO:0000313" key="2">
    <source>
        <dbReference type="Proteomes" id="UP000011688"/>
    </source>
</evidence>
<dbReference type="Proteomes" id="UP000011688">
    <property type="component" value="Unassembled WGS sequence"/>
</dbReference>
<gene>
    <name evidence="1" type="ORF">C491_15637</name>
</gene>
<dbReference type="PATRIC" id="fig|1227497.3.peg.3158"/>
<evidence type="ECO:0000313" key="1">
    <source>
        <dbReference type="EMBL" id="ELY55612.1"/>
    </source>
</evidence>